<dbReference type="EMBL" id="RBNL01004185">
    <property type="protein sequence ID" value="RML37572.1"/>
    <property type="molecule type" value="Genomic_DNA"/>
</dbReference>
<protein>
    <submittedName>
        <fullName evidence="2">Type IV pilus protein PilI</fullName>
    </submittedName>
</protein>
<dbReference type="Pfam" id="PF01584">
    <property type="entry name" value="CheW"/>
    <property type="match status" value="1"/>
</dbReference>
<dbReference type="Gene3D" id="2.40.50.180">
    <property type="entry name" value="CheA-289, Domain 4"/>
    <property type="match status" value="1"/>
</dbReference>
<reference evidence="2 3" key="1">
    <citation type="submission" date="2018-08" db="EMBL/GenBank/DDBJ databases">
        <title>Recombination of ecologically and evolutionarily significant loci maintains genetic cohesion in the Pseudomonas syringae species complex.</title>
        <authorList>
            <person name="Dillon M."/>
            <person name="Thakur S."/>
            <person name="Almeida R.N.D."/>
            <person name="Weir B.S."/>
            <person name="Guttman D.S."/>
        </authorList>
    </citation>
    <scope>NUCLEOTIDE SEQUENCE [LARGE SCALE GENOMIC DNA]</scope>
    <source>
        <strain evidence="2 3">88_10</strain>
    </source>
</reference>
<dbReference type="InterPro" id="IPR036061">
    <property type="entry name" value="CheW-like_dom_sf"/>
</dbReference>
<name>A0A3M2VEE3_PSEYM</name>
<evidence type="ECO:0000259" key="1">
    <source>
        <dbReference type="PROSITE" id="PS50851"/>
    </source>
</evidence>
<feature type="non-terminal residue" evidence="2">
    <location>
        <position position="1"/>
    </location>
</feature>
<dbReference type="SMART" id="SM00260">
    <property type="entry name" value="CheW"/>
    <property type="match status" value="1"/>
</dbReference>
<dbReference type="GO" id="GO:0005829">
    <property type="term" value="C:cytosol"/>
    <property type="evidence" value="ECO:0007669"/>
    <property type="project" value="TreeGrafter"/>
</dbReference>
<evidence type="ECO:0000313" key="2">
    <source>
        <dbReference type="EMBL" id="RML37572.1"/>
    </source>
</evidence>
<dbReference type="PANTHER" id="PTHR22617:SF43">
    <property type="entry name" value="PROTEIN PILI"/>
    <property type="match status" value="1"/>
</dbReference>
<sequence>PLQETHQQDWVGIGFRMGDQRFVAPIGEIAEILHEPRHAVMPGVKFWVAGVANLRGRLLPLMDLCGFFGHELTSARKQRRVMVVEYNDIFAGLVVDEVFGMQRFSQLSLIPHTPQDVDQRLVPFLRGQFIREQAWQIFSPWALVQSADFMDLAS</sequence>
<evidence type="ECO:0000313" key="3">
    <source>
        <dbReference type="Proteomes" id="UP000282378"/>
    </source>
</evidence>
<dbReference type="AlphaFoldDB" id="A0A3M2VEE3"/>
<feature type="domain" description="CheW-like" evidence="1">
    <location>
        <begin position="9"/>
        <end position="149"/>
    </location>
</feature>
<dbReference type="PROSITE" id="PS50851">
    <property type="entry name" value="CHEW"/>
    <property type="match status" value="1"/>
</dbReference>
<organism evidence="2 3">
    <name type="scientific">Pseudomonas syringae pv. maculicola</name>
    <dbReference type="NCBI Taxonomy" id="59511"/>
    <lineage>
        <taxon>Bacteria</taxon>
        <taxon>Pseudomonadati</taxon>
        <taxon>Pseudomonadota</taxon>
        <taxon>Gammaproteobacteria</taxon>
        <taxon>Pseudomonadales</taxon>
        <taxon>Pseudomonadaceae</taxon>
        <taxon>Pseudomonas</taxon>
    </lineage>
</organism>
<proteinExistence type="predicted"/>
<dbReference type="Gene3D" id="2.30.30.40">
    <property type="entry name" value="SH3 Domains"/>
    <property type="match status" value="1"/>
</dbReference>
<accession>A0A3M2VEE3</accession>
<gene>
    <name evidence="2" type="ORF">APX70_03109</name>
</gene>
<dbReference type="PANTHER" id="PTHR22617">
    <property type="entry name" value="CHEMOTAXIS SENSOR HISTIDINE KINASE-RELATED"/>
    <property type="match status" value="1"/>
</dbReference>
<dbReference type="InterPro" id="IPR039315">
    <property type="entry name" value="CheW"/>
</dbReference>
<dbReference type="GO" id="GO:0006935">
    <property type="term" value="P:chemotaxis"/>
    <property type="evidence" value="ECO:0007669"/>
    <property type="project" value="InterPro"/>
</dbReference>
<comment type="caution">
    <text evidence="2">The sequence shown here is derived from an EMBL/GenBank/DDBJ whole genome shotgun (WGS) entry which is preliminary data.</text>
</comment>
<dbReference type="Proteomes" id="UP000282378">
    <property type="component" value="Unassembled WGS sequence"/>
</dbReference>
<dbReference type="InterPro" id="IPR002545">
    <property type="entry name" value="CheW-lke_dom"/>
</dbReference>
<dbReference type="GO" id="GO:0007165">
    <property type="term" value="P:signal transduction"/>
    <property type="evidence" value="ECO:0007669"/>
    <property type="project" value="InterPro"/>
</dbReference>
<dbReference type="SUPFAM" id="SSF50341">
    <property type="entry name" value="CheW-like"/>
    <property type="match status" value="1"/>
</dbReference>